<dbReference type="InterPro" id="IPR000914">
    <property type="entry name" value="SBP_5_dom"/>
</dbReference>
<keyword evidence="6" id="KW-1185">Reference proteome</keyword>
<evidence type="ECO:0000256" key="3">
    <source>
        <dbReference type="SAM" id="Phobius"/>
    </source>
</evidence>
<dbReference type="Gene3D" id="3.40.190.10">
    <property type="entry name" value="Periplasmic binding protein-like II"/>
    <property type="match status" value="1"/>
</dbReference>
<name>A0ABR6RG55_9BURK</name>
<dbReference type="Gene3D" id="3.10.105.10">
    <property type="entry name" value="Dipeptide-binding Protein, Domain 3"/>
    <property type="match status" value="1"/>
</dbReference>
<comment type="caution">
    <text evidence="5">The sequence shown here is derived from an EMBL/GenBank/DDBJ whole genome shotgun (WGS) entry which is preliminary data.</text>
</comment>
<evidence type="ECO:0000256" key="2">
    <source>
        <dbReference type="ARBA" id="ARBA00022729"/>
    </source>
</evidence>
<keyword evidence="3" id="KW-0472">Membrane</keyword>
<gene>
    <name evidence="5" type="ORF">HNP33_002226</name>
</gene>
<sequence>MKEQSTVVDEGERQAVEQGLLPACLLPPQRLQRPRRMLWLQGLLALLCWLWVIPAQAGSDSLRIGIQLEPPSLDITTTSAGTASEITYANVYEGLTFIDGEGKVKPRLATQWQVSKDGKTVDFELRGQVLYHDGKPFNARTAVFSLQRMLKMTSMNAYLEWFDKVASVEAVDDQLLRIHLTAPDSLLPYALALPGAVMVHPDTADTNAVQPVGTGPYRVKPWRRGHSVSLVRNDSWWNSLKPQIREAQFLFMTTSFETESMLAEGRIDVLSSVTRLTGAFAGRSDYVMTSRGVEGKQIVALNNARAPLNDIRVRRALSHALDRREYHGIYGPLIQAVPIGTHFSPFHPAYVDLVNRYPYDVERAKALLREAGVAPGTVLKLALPPTDYGRYGSLIVARQMEAIGIQVEIVTMDWPTWLDKVFKQKDYDMTVIMHVEPMDLNIYARSGYYFNYDNRAFKKIWEKVRAARNDAERNEQLGQAQRQITEDAVNLFIQLRPERNFIRRELAGMWEHCPIPVFAIENLRWQN</sequence>
<evidence type="ECO:0000256" key="1">
    <source>
        <dbReference type="ARBA" id="ARBA00005695"/>
    </source>
</evidence>
<comment type="similarity">
    <text evidence="1">Belongs to the bacterial solute-binding protein 5 family.</text>
</comment>
<organism evidence="5 6">
    <name type="scientific">Comamonas odontotermitis</name>
    <dbReference type="NCBI Taxonomy" id="379895"/>
    <lineage>
        <taxon>Bacteria</taxon>
        <taxon>Pseudomonadati</taxon>
        <taxon>Pseudomonadota</taxon>
        <taxon>Betaproteobacteria</taxon>
        <taxon>Burkholderiales</taxon>
        <taxon>Comamonadaceae</taxon>
        <taxon>Comamonas</taxon>
    </lineage>
</organism>
<dbReference type="EMBL" id="JACHKZ010000012">
    <property type="protein sequence ID" value="MBB6578146.1"/>
    <property type="molecule type" value="Genomic_DNA"/>
</dbReference>
<dbReference type="InterPro" id="IPR039424">
    <property type="entry name" value="SBP_5"/>
</dbReference>
<dbReference type="SUPFAM" id="SSF53850">
    <property type="entry name" value="Periplasmic binding protein-like II"/>
    <property type="match status" value="1"/>
</dbReference>
<dbReference type="PANTHER" id="PTHR30290">
    <property type="entry name" value="PERIPLASMIC BINDING COMPONENT OF ABC TRANSPORTER"/>
    <property type="match status" value="1"/>
</dbReference>
<keyword evidence="2" id="KW-0732">Signal</keyword>
<accession>A0ABR6RG55</accession>
<protein>
    <submittedName>
        <fullName evidence="5">Peptide/nickel transport system substrate-binding protein</fullName>
    </submittedName>
</protein>
<dbReference type="PIRSF" id="PIRSF002741">
    <property type="entry name" value="MppA"/>
    <property type="match status" value="1"/>
</dbReference>
<evidence type="ECO:0000259" key="4">
    <source>
        <dbReference type="Pfam" id="PF00496"/>
    </source>
</evidence>
<dbReference type="InterPro" id="IPR030678">
    <property type="entry name" value="Peptide/Ni-bd"/>
</dbReference>
<dbReference type="Proteomes" id="UP000562492">
    <property type="component" value="Unassembled WGS sequence"/>
</dbReference>
<evidence type="ECO:0000313" key="6">
    <source>
        <dbReference type="Proteomes" id="UP000562492"/>
    </source>
</evidence>
<dbReference type="Pfam" id="PF00496">
    <property type="entry name" value="SBP_bac_5"/>
    <property type="match status" value="1"/>
</dbReference>
<evidence type="ECO:0000313" key="5">
    <source>
        <dbReference type="EMBL" id="MBB6578146.1"/>
    </source>
</evidence>
<keyword evidence="3" id="KW-0812">Transmembrane</keyword>
<keyword evidence="3" id="KW-1133">Transmembrane helix</keyword>
<reference evidence="5 6" key="1">
    <citation type="submission" date="2020-08" db="EMBL/GenBank/DDBJ databases">
        <title>Functional genomics of gut bacteria from endangered species of beetles.</title>
        <authorList>
            <person name="Carlos-Shanley C."/>
        </authorList>
    </citation>
    <scope>NUCLEOTIDE SEQUENCE [LARGE SCALE GENOMIC DNA]</scope>
    <source>
        <strain evidence="5 6">S00124</strain>
    </source>
</reference>
<dbReference type="RefSeq" id="WP_184708482.1">
    <property type="nucleotide sequence ID" value="NZ_JACHKZ010000012.1"/>
</dbReference>
<feature type="transmembrane region" description="Helical" evidence="3">
    <location>
        <begin position="38"/>
        <end position="57"/>
    </location>
</feature>
<feature type="domain" description="Solute-binding protein family 5" evidence="4">
    <location>
        <begin position="103"/>
        <end position="432"/>
    </location>
</feature>
<dbReference type="PANTHER" id="PTHR30290:SF38">
    <property type="entry name" value="D,D-DIPEPTIDE-BINDING PERIPLASMIC PROTEIN DDPA-RELATED"/>
    <property type="match status" value="1"/>
</dbReference>
<proteinExistence type="inferred from homology"/>